<evidence type="ECO:0008006" key="3">
    <source>
        <dbReference type="Google" id="ProtNLM"/>
    </source>
</evidence>
<protein>
    <recommendedName>
        <fullName evidence="3">Universal stress protein family protein</fullName>
    </recommendedName>
</protein>
<dbReference type="KEGG" id="mri:Mal4_43730"/>
<dbReference type="AlphaFoldDB" id="A0A517ZC42"/>
<evidence type="ECO:0000313" key="1">
    <source>
        <dbReference type="EMBL" id="QDU40019.1"/>
    </source>
</evidence>
<reference evidence="1 2" key="1">
    <citation type="submission" date="2019-02" db="EMBL/GenBank/DDBJ databases">
        <title>Deep-cultivation of Planctomycetes and their phenomic and genomic characterization uncovers novel biology.</title>
        <authorList>
            <person name="Wiegand S."/>
            <person name="Jogler M."/>
            <person name="Boedeker C."/>
            <person name="Pinto D."/>
            <person name="Vollmers J."/>
            <person name="Rivas-Marin E."/>
            <person name="Kohn T."/>
            <person name="Peeters S.H."/>
            <person name="Heuer A."/>
            <person name="Rast P."/>
            <person name="Oberbeckmann S."/>
            <person name="Bunk B."/>
            <person name="Jeske O."/>
            <person name="Meyerdierks A."/>
            <person name="Storesund J.E."/>
            <person name="Kallscheuer N."/>
            <person name="Luecker S."/>
            <person name="Lage O.M."/>
            <person name="Pohl T."/>
            <person name="Merkel B.J."/>
            <person name="Hornburger P."/>
            <person name="Mueller R.-W."/>
            <person name="Bruemmer F."/>
            <person name="Labrenz M."/>
            <person name="Spormann A.M."/>
            <person name="Op den Camp H."/>
            <person name="Overmann J."/>
            <person name="Amann R."/>
            <person name="Jetten M.S.M."/>
            <person name="Mascher T."/>
            <person name="Medema M.H."/>
            <person name="Devos D.P."/>
            <person name="Kaster A.-K."/>
            <person name="Ovreas L."/>
            <person name="Rohde M."/>
            <person name="Galperin M.Y."/>
            <person name="Jogler C."/>
        </authorList>
    </citation>
    <scope>NUCLEOTIDE SEQUENCE [LARGE SCALE GENOMIC DNA]</scope>
    <source>
        <strain evidence="1 2">Mal4</strain>
    </source>
</reference>
<accession>A0A517ZC42</accession>
<keyword evidence="2" id="KW-1185">Reference proteome</keyword>
<evidence type="ECO:0000313" key="2">
    <source>
        <dbReference type="Proteomes" id="UP000320496"/>
    </source>
</evidence>
<name>A0A517ZC42_9PLAN</name>
<dbReference type="Proteomes" id="UP000320496">
    <property type="component" value="Chromosome"/>
</dbReference>
<gene>
    <name evidence="1" type="ORF">Mal4_43730</name>
</gene>
<dbReference type="EMBL" id="CP036275">
    <property type="protein sequence ID" value="QDU40019.1"/>
    <property type="molecule type" value="Genomic_DNA"/>
</dbReference>
<proteinExistence type="predicted"/>
<sequence length="283" mass="31657">MDQIDEFASMFRRAERQPFVHEDISIVRVAIVTDGDHESATTVRDQLVRFVPRLNGVEQWDLITGEQFHTVEELTGRLTSDSPDLVVTFRHLQEESLIPQHSLGVYVDVMTQVLSTPVLLLPGTGIEPGEICPGACNAIMVVTDHIAGDSRLINYAVAMSAGSGDMWLCHVEDDAVFDRYMQAIEKIPEIDTEQARVLLGRQLLKDASDFIESAIAELQTRQTGVTYHASVVRGHRLQQYMQLVESHDVHLVVVNTKDEDQLAMHGMAYALSVELNDRPLLLL</sequence>
<dbReference type="Gene3D" id="3.40.50.620">
    <property type="entry name" value="HUPs"/>
    <property type="match status" value="1"/>
</dbReference>
<dbReference type="InterPro" id="IPR014729">
    <property type="entry name" value="Rossmann-like_a/b/a_fold"/>
</dbReference>
<organism evidence="1 2">
    <name type="scientific">Maioricimonas rarisocia</name>
    <dbReference type="NCBI Taxonomy" id="2528026"/>
    <lineage>
        <taxon>Bacteria</taxon>
        <taxon>Pseudomonadati</taxon>
        <taxon>Planctomycetota</taxon>
        <taxon>Planctomycetia</taxon>
        <taxon>Planctomycetales</taxon>
        <taxon>Planctomycetaceae</taxon>
        <taxon>Maioricimonas</taxon>
    </lineage>
</organism>